<comment type="caution">
    <text evidence="2">The sequence shown here is derived from an EMBL/GenBank/DDBJ whole genome shotgun (WGS) entry which is preliminary data.</text>
</comment>
<name>A0AAD7GJW3_MYCRO</name>
<sequence length="84" mass="9162">MLPTGRQSISTIQVQRIPPNTRPRPTVASVPSAMRPAPARAGSGWRPSRQSRASVRPRLSRSRRAGLEKRGVSVSVSLVDSHPR</sequence>
<keyword evidence="3" id="KW-1185">Reference proteome</keyword>
<evidence type="ECO:0000313" key="2">
    <source>
        <dbReference type="EMBL" id="KAJ7692531.1"/>
    </source>
</evidence>
<evidence type="ECO:0000256" key="1">
    <source>
        <dbReference type="SAM" id="MobiDB-lite"/>
    </source>
</evidence>
<dbReference type="Proteomes" id="UP001221757">
    <property type="component" value="Unassembled WGS sequence"/>
</dbReference>
<feature type="compositionally biased region" description="Polar residues" evidence="1">
    <location>
        <begin position="1"/>
        <end position="14"/>
    </location>
</feature>
<proteinExistence type="predicted"/>
<organism evidence="2 3">
    <name type="scientific">Mycena rosella</name>
    <name type="common">Pink bonnet</name>
    <name type="synonym">Agaricus rosellus</name>
    <dbReference type="NCBI Taxonomy" id="1033263"/>
    <lineage>
        <taxon>Eukaryota</taxon>
        <taxon>Fungi</taxon>
        <taxon>Dikarya</taxon>
        <taxon>Basidiomycota</taxon>
        <taxon>Agaricomycotina</taxon>
        <taxon>Agaricomycetes</taxon>
        <taxon>Agaricomycetidae</taxon>
        <taxon>Agaricales</taxon>
        <taxon>Marasmiineae</taxon>
        <taxon>Mycenaceae</taxon>
        <taxon>Mycena</taxon>
    </lineage>
</organism>
<reference evidence="2" key="1">
    <citation type="submission" date="2023-03" db="EMBL/GenBank/DDBJ databases">
        <title>Massive genome expansion in bonnet fungi (Mycena s.s.) driven by repeated elements and novel gene families across ecological guilds.</title>
        <authorList>
            <consortium name="Lawrence Berkeley National Laboratory"/>
            <person name="Harder C.B."/>
            <person name="Miyauchi S."/>
            <person name="Viragh M."/>
            <person name="Kuo A."/>
            <person name="Thoen E."/>
            <person name="Andreopoulos B."/>
            <person name="Lu D."/>
            <person name="Skrede I."/>
            <person name="Drula E."/>
            <person name="Henrissat B."/>
            <person name="Morin E."/>
            <person name="Kohler A."/>
            <person name="Barry K."/>
            <person name="LaButti K."/>
            <person name="Morin E."/>
            <person name="Salamov A."/>
            <person name="Lipzen A."/>
            <person name="Mereny Z."/>
            <person name="Hegedus B."/>
            <person name="Baldrian P."/>
            <person name="Stursova M."/>
            <person name="Weitz H."/>
            <person name="Taylor A."/>
            <person name="Grigoriev I.V."/>
            <person name="Nagy L.G."/>
            <person name="Martin F."/>
            <person name="Kauserud H."/>
        </authorList>
    </citation>
    <scope>NUCLEOTIDE SEQUENCE</scope>
    <source>
        <strain evidence="2">CBHHK067</strain>
    </source>
</reference>
<protein>
    <submittedName>
        <fullName evidence="2">Uncharacterized protein</fullName>
    </submittedName>
</protein>
<dbReference type="EMBL" id="JARKIE010000051">
    <property type="protein sequence ID" value="KAJ7692531.1"/>
    <property type="molecule type" value="Genomic_DNA"/>
</dbReference>
<feature type="region of interest" description="Disordered" evidence="1">
    <location>
        <begin position="1"/>
        <end position="84"/>
    </location>
</feature>
<gene>
    <name evidence="2" type="ORF">B0H17DRAFT_1200361</name>
</gene>
<evidence type="ECO:0000313" key="3">
    <source>
        <dbReference type="Proteomes" id="UP001221757"/>
    </source>
</evidence>
<accession>A0AAD7GJW3</accession>
<dbReference type="AlphaFoldDB" id="A0AAD7GJW3"/>